<dbReference type="GO" id="GO:0005789">
    <property type="term" value="C:endoplasmic reticulum membrane"/>
    <property type="evidence" value="ECO:0007669"/>
    <property type="project" value="UniProtKB-SubCell"/>
</dbReference>
<feature type="transmembrane region" description="Helical" evidence="9">
    <location>
        <begin position="119"/>
        <end position="142"/>
    </location>
</feature>
<organism evidence="10 11">
    <name type="scientific">Halocaridina rubra</name>
    <name type="common">Hawaiian red shrimp</name>
    <dbReference type="NCBI Taxonomy" id="373956"/>
    <lineage>
        <taxon>Eukaryota</taxon>
        <taxon>Metazoa</taxon>
        <taxon>Ecdysozoa</taxon>
        <taxon>Arthropoda</taxon>
        <taxon>Crustacea</taxon>
        <taxon>Multicrustacea</taxon>
        <taxon>Malacostraca</taxon>
        <taxon>Eumalacostraca</taxon>
        <taxon>Eucarida</taxon>
        <taxon>Decapoda</taxon>
        <taxon>Pleocyemata</taxon>
        <taxon>Caridea</taxon>
        <taxon>Atyoidea</taxon>
        <taxon>Atyidae</taxon>
        <taxon>Halocaridina</taxon>
    </lineage>
</organism>
<dbReference type="PANTHER" id="PTHR13117">
    <property type="entry name" value="ENDOPLASMIC RETICULUM MULTISPAN TRANSMEMBRANE PROTEIN-RELATED"/>
    <property type="match status" value="1"/>
</dbReference>
<keyword evidence="11" id="KW-1185">Reference proteome</keyword>
<name>A0AAN8WQV6_HALRR</name>
<gene>
    <name evidence="10" type="primary">RFT1</name>
    <name evidence="10" type="ORF">SK128_025409</name>
</gene>
<comment type="pathway">
    <text evidence="2">Protein modification; protein glycosylation.</text>
</comment>
<comment type="function">
    <text evidence="8 9">Intramembrane glycolipid transporter that operates in the biosynthetic pathway of dolichol-linked oligosaccharides, the glycan precursors employed in protein asparagine (N)-glycosylation. The sequential addition of sugars to dolichol pyrophosphate produces dolichol-linked oligosaccharides containing fourteen sugars, including two GlcNAcs, nine mannoses and three glucoses. Once assembled, the oligosaccharide is transferred from the lipid to nascent proteins by oligosaccharyltransferases. The assembly of dolichol-linked oligosaccharides begins on the cytosolic side of the endoplasmic reticulum membrane and finishes in its lumen. RFT1 could mediate the translocation of the cytosolically oriented intermediate DolPP-GlcNAc2Man5, produced by ALG11, into the ER lumen where dolichol-linked oligosaccharides assembly continues. However, the intramembrane lipid transporter activity could not be confirmed in vitro.</text>
</comment>
<evidence type="ECO:0000313" key="10">
    <source>
        <dbReference type="EMBL" id="KAK7066633.1"/>
    </source>
</evidence>
<comment type="caution">
    <text evidence="10">The sequence shown here is derived from an EMBL/GenBank/DDBJ whole genome shotgun (WGS) entry which is preliminary data.</text>
</comment>
<comment type="subcellular location">
    <subcellularLocation>
        <location evidence="1 9">Endoplasmic reticulum membrane</location>
        <topology evidence="1 9">Multi-pass membrane protein</topology>
    </subcellularLocation>
</comment>
<dbReference type="InterPro" id="IPR007594">
    <property type="entry name" value="RFT1"/>
</dbReference>
<feature type="transmembrane region" description="Helical" evidence="9">
    <location>
        <begin position="472"/>
        <end position="489"/>
    </location>
</feature>
<evidence type="ECO:0000256" key="2">
    <source>
        <dbReference type="ARBA" id="ARBA00004922"/>
    </source>
</evidence>
<comment type="similarity">
    <text evidence="3 9">Belongs to the RFT1 family.</text>
</comment>
<dbReference type="AlphaFoldDB" id="A0AAN8WQV6"/>
<dbReference type="Pfam" id="PF04506">
    <property type="entry name" value="Rft-1"/>
    <property type="match status" value="1"/>
</dbReference>
<dbReference type="GO" id="GO:0034203">
    <property type="term" value="P:glycolipid translocation"/>
    <property type="evidence" value="ECO:0007669"/>
    <property type="project" value="TreeGrafter"/>
</dbReference>
<dbReference type="Proteomes" id="UP001381693">
    <property type="component" value="Unassembled WGS sequence"/>
</dbReference>
<feature type="transmembrane region" description="Helical" evidence="9">
    <location>
        <begin position="406"/>
        <end position="426"/>
    </location>
</feature>
<evidence type="ECO:0000256" key="4">
    <source>
        <dbReference type="ARBA" id="ARBA00022692"/>
    </source>
</evidence>
<evidence type="ECO:0000256" key="6">
    <source>
        <dbReference type="ARBA" id="ARBA00022989"/>
    </source>
</evidence>
<dbReference type="PANTHER" id="PTHR13117:SF5">
    <property type="entry name" value="PROTEIN RFT1 HOMOLOG"/>
    <property type="match status" value="1"/>
</dbReference>
<feature type="transmembrane region" description="Helical" evidence="9">
    <location>
        <begin position="432"/>
        <end position="451"/>
    </location>
</feature>
<feature type="transmembrane region" description="Helical" evidence="9">
    <location>
        <begin position="332"/>
        <end position="350"/>
    </location>
</feature>
<feature type="transmembrane region" description="Helical" evidence="9">
    <location>
        <begin position="154"/>
        <end position="174"/>
    </location>
</feature>
<protein>
    <recommendedName>
        <fullName evidence="9">Protein RFT1 homolog</fullName>
    </recommendedName>
</protein>
<dbReference type="EMBL" id="JAXCGZ010019091">
    <property type="protein sequence ID" value="KAK7066633.1"/>
    <property type="molecule type" value="Genomic_DNA"/>
</dbReference>
<evidence type="ECO:0000256" key="1">
    <source>
        <dbReference type="ARBA" id="ARBA00004477"/>
    </source>
</evidence>
<feature type="transmembrane region" description="Helical" evidence="9">
    <location>
        <begin position="180"/>
        <end position="200"/>
    </location>
</feature>
<evidence type="ECO:0000256" key="8">
    <source>
        <dbReference type="ARBA" id="ARBA00045912"/>
    </source>
</evidence>
<evidence type="ECO:0000256" key="9">
    <source>
        <dbReference type="RuleBase" id="RU365067"/>
    </source>
</evidence>
<evidence type="ECO:0000256" key="3">
    <source>
        <dbReference type="ARBA" id="ARBA00010288"/>
    </source>
</evidence>
<feature type="transmembrane region" description="Helical" evidence="9">
    <location>
        <begin position="82"/>
        <end position="107"/>
    </location>
</feature>
<sequence length="563" mass="64299">MDHHAIKASALQSATYDTILQIGLRIMSFILNAFIVRHVSREAFAVMTVRLHLLYSTGLLLSREAFRRAVLSSKGNKQIHKVINLVWIGTLVSGPVSILGYYIWMYIMELPPQNVTKYYGAGVVLMILSVVTEVVAEVPFVLAELQLWSKTKVIIEGVMQLTRTALVALLVFFWPVHSVFVFGISHIVGSIVYSSSYYALFIHALRKKDENIKLPIRELKQLLPRRSHGRVLPEVDHELGALSWSFFKQGWLKEALTEGEHYIMNFFPLISLSQQGVYQVVNNLGSLAARLVFRSIETAAYKYFARMLYRGKSIQEQDQVCIAEVSKFFRSIFQNLILVSLVIIVFGWSYSRTLLQLYGGIQLSDSVGTALMRAQCFYIVFLAVNGITEAYTFAVMDDSQLSRHNWLLVLLSLVYICCAVFTTQFVGALGFIFANSVNMGLRIAYSFWFIYNQYRGSGFQPLTLQWFSTRLAVVYLAAFLTTCISEIYLYPRSMVLHIVLGGATLLVVTYTLRMEFRPVLQKIFGILNRLSIRLIGKDEDRLSRFHPLLFIIHLQKFMYDSEE</sequence>
<evidence type="ECO:0000256" key="5">
    <source>
        <dbReference type="ARBA" id="ARBA00022824"/>
    </source>
</evidence>
<feature type="transmembrane region" description="Helical" evidence="9">
    <location>
        <begin position="495"/>
        <end position="512"/>
    </location>
</feature>
<evidence type="ECO:0000256" key="7">
    <source>
        <dbReference type="ARBA" id="ARBA00023136"/>
    </source>
</evidence>
<feature type="transmembrane region" description="Helical" evidence="9">
    <location>
        <begin position="370"/>
        <end position="394"/>
    </location>
</feature>
<keyword evidence="7 9" id="KW-0472">Membrane</keyword>
<reference evidence="10 11" key="1">
    <citation type="submission" date="2023-11" db="EMBL/GenBank/DDBJ databases">
        <title>Halocaridina rubra genome assembly.</title>
        <authorList>
            <person name="Smith C."/>
        </authorList>
    </citation>
    <scope>NUCLEOTIDE SEQUENCE [LARGE SCALE GENOMIC DNA]</scope>
    <source>
        <strain evidence="10">EP-1</strain>
        <tissue evidence="10">Whole</tissue>
    </source>
</reference>
<keyword evidence="6 9" id="KW-1133">Transmembrane helix</keyword>
<accession>A0AAN8WQV6</accession>
<proteinExistence type="inferred from homology"/>
<evidence type="ECO:0000313" key="11">
    <source>
        <dbReference type="Proteomes" id="UP001381693"/>
    </source>
</evidence>
<dbReference type="GO" id="GO:0006488">
    <property type="term" value="P:dolichol-linked oligosaccharide biosynthetic process"/>
    <property type="evidence" value="ECO:0007669"/>
    <property type="project" value="InterPro"/>
</dbReference>
<keyword evidence="5" id="KW-0256">Endoplasmic reticulum</keyword>
<keyword evidence="4 9" id="KW-0812">Transmembrane</keyword>